<keyword evidence="1" id="KW-0547">Nucleotide-binding</keyword>
<dbReference type="GO" id="GO:0004386">
    <property type="term" value="F:helicase activity"/>
    <property type="evidence" value="ECO:0007669"/>
    <property type="project" value="TreeGrafter"/>
</dbReference>
<reference evidence="5" key="1">
    <citation type="journal article" date="2018" name="DNA Res.">
        <title>Multiple hybrid de novo genome assembly of finger millet, an orphan allotetraploid crop.</title>
        <authorList>
            <person name="Hatakeyama M."/>
            <person name="Aluri S."/>
            <person name="Balachadran M.T."/>
            <person name="Sivarajan S.R."/>
            <person name="Patrignani A."/>
            <person name="Gruter S."/>
            <person name="Poveda L."/>
            <person name="Shimizu-Inatsugi R."/>
            <person name="Baeten J."/>
            <person name="Francoijs K.J."/>
            <person name="Nataraja K.N."/>
            <person name="Reddy Y.A.N."/>
            <person name="Phadnis S."/>
            <person name="Ravikumar R.L."/>
            <person name="Schlapbach R."/>
            <person name="Sreeman S.M."/>
            <person name="Shimizu K.K."/>
        </authorList>
    </citation>
    <scope>NUCLEOTIDE SEQUENCE</scope>
</reference>
<dbReference type="AlphaFoldDB" id="A0AAV5C4T7"/>
<dbReference type="FunFam" id="1.20.120.1080:FF:000011">
    <property type="entry name" value="DExH-box ATP-dependent RNA helicase DExH6"/>
    <property type="match status" value="1"/>
</dbReference>
<evidence type="ECO:0000256" key="3">
    <source>
        <dbReference type="SAM" id="MobiDB-lite"/>
    </source>
</evidence>
<accession>A0AAV5C4T7</accession>
<dbReference type="InterPro" id="IPR007502">
    <property type="entry name" value="Helicase-assoc_dom"/>
</dbReference>
<keyword evidence="6" id="KW-1185">Reference proteome</keyword>
<dbReference type="GO" id="GO:0005524">
    <property type="term" value="F:ATP binding"/>
    <property type="evidence" value="ECO:0007669"/>
    <property type="project" value="UniProtKB-KW"/>
</dbReference>
<dbReference type="Pfam" id="PF04408">
    <property type="entry name" value="WHD_HA2"/>
    <property type="match status" value="1"/>
</dbReference>
<feature type="compositionally biased region" description="Acidic residues" evidence="3">
    <location>
        <begin position="528"/>
        <end position="546"/>
    </location>
</feature>
<reference evidence="5" key="2">
    <citation type="submission" date="2021-12" db="EMBL/GenBank/DDBJ databases">
        <title>Resequencing data analysis of finger millet.</title>
        <authorList>
            <person name="Hatakeyama M."/>
            <person name="Aluri S."/>
            <person name="Balachadran M.T."/>
            <person name="Sivarajan S.R."/>
            <person name="Poveda L."/>
            <person name="Shimizu-Inatsugi R."/>
            <person name="Schlapbach R."/>
            <person name="Sreeman S.M."/>
            <person name="Shimizu K.K."/>
        </authorList>
    </citation>
    <scope>NUCLEOTIDE SEQUENCE</scope>
</reference>
<dbReference type="Gene3D" id="3.40.50.300">
    <property type="entry name" value="P-loop containing nucleotide triphosphate hydrolases"/>
    <property type="match status" value="2"/>
</dbReference>
<keyword evidence="2" id="KW-0067">ATP-binding</keyword>
<dbReference type="Gene3D" id="1.20.120.1080">
    <property type="match status" value="1"/>
</dbReference>
<dbReference type="InterPro" id="IPR027417">
    <property type="entry name" value="P-loop_NTPase"/>
</dbReference>
<dbReference type="InterPro" id="IPR048333">
    <property type="entry name" value="HA2_WH"/>
</dbReference>
<feature type="region of interest" description="Disordered" evidence="3">
    <location>
        <begin position="1"/>
        <end position="34"/>
    </location>
</feature>
<evidence type="ECO:0000313" key="5">
    <source>
        <dbReference type="EMBL" id="GJM93020.1"/>
    </source>
</evidence>
<dbReference type="Pfam" id="PF21010">
    <property type="entry name" value="HA2_C"/>
    <property type="match status" value="1"/>
</dbReference>
<gene>
    <name evidence="5" type="primary">ga09535</name>
    <name evidence="5" type="ORF">PR202_ga09535</name>
</gene>
<sequence>MGTKCLKEKEEAAGAAAGGSGGGRRKDKNNGRAKKLIREETLVHASKVLEEFRASDAEDSAFCKPAFHKSDIAKKVEMHTSKINGSAKLRKIVEDRSKLPISSFKDVISSTLVNHQVPQYILEHMWGKGESCKIICTQPRRISAISVADRISAERGESVGETVGYKDEIHERDKFCDFMLTILRDLLPLYPHLRLVLMSATLDAERFSKYFSGCPVIQVPGFTYPVSNSHVNSTYSDLRQNCALTDNLKSSLDESINLALANDEFDPLLELISAEQNSEIYNYHHSETGVTPLMVFAAKGQLGDVCRLLSFGVDCSAHDHNGKSALDWAQQENQQEVKLLDSNCKIAEFLKKTMDPPIQETISNAITVLQDLGALTEDEELTELGEKLGSLPVHPSTTKMLLFAIVMNCLDPALTLACATDYRDPFLLPMTPDERKRAAAAKVELASLYGGFSDQLTVVAAFDCWRHAKDSGQESQFCGKYFVSSNIMNMLSKMRKQLQNELSQRGFIPADTSACSLNSKDPEMDVAPPDDSDEEDEDSTADEDEEISVVQRKKEIMSSPDDTVSVVVDRWIRFEAMALDVAQLYCLRERLASAILFKAHQQTYHKTHSALFFLELDMVKYPQDVLPSALGASMYAIACILSYDGLPAVVRSNDLSSNQASNQNSAEASTFFYGRGVGVSGYIQPQRPFGRARRQRYAQ</sequence>
<evidence type="ECO:0000259" key="4">
    <source>
        <dbReference type="SMART" id="SM00847"/>
    </source>
</evidence>
<organism evidence="5 6">
    <name type="scientific">Eleusine coracana subsp. coracana</name>
    <dbReference type="NCBI Taxonomy" id="191504"/>
    <lineage>
        <taxon>Eukaryota</taxon>
        <taxon>Viridiplantae</taxon>
        <taxon>Streptophyta</taxon>
        <taxon>Embryophyta</taxon>
        <taxon>Tracheophyta</taxon>
        <taxon>Spermatophyta</taxon>
        <taxon>Magnoliopsida</taxon>
        <taxon>Liliopsida</taxon>
        <taxon>Poales</taxon>
        <taxon>Poaceae</taxon>
        <taxon>PACMAD clade</taxon>
        <taxon>Chloridoideae</taxon>
        <taxon>Cynodonteae</taxon>
        <taxon>Eleusininae</taxon>
        <taxon>Eleusine</taxon>
    </lineage>
</organism>
<dbReference type="PANTHER" id="PTHR18934">
    <property type="entry name" value="ATP-DEPENDENT RNA HELICASE"/>
    <property type="match status" value="1"/>
</dbReference>
<proteinExistence type="predicted"/>
<protein>
    <recommendedName>
        <fullName evidence="4">Helicase-associated domain-containing protein</fullName>
    </recommendedName>
</protein>
<evidence type="ECO:0000313" key="6">
    <source>
        <dbReference type="Proteomes" id="UP001054889"/>
    </source>
</evidence>
<dbReference type="SMART" id="SM00847">
    <property type="entry name" value="HA2"/>
    <property type="match status" value="1"/>
</dbReference>
<dbReference type="SUPFAM" id="SSF52540">
    <property type="entry name" value="P-loop containing nucleoside triphosphate hydrolases"/>
    <property type="match status" value="1"/>
</dbReference>
<feature type="compositionally biased region" description="Basic residues" evidence="3">
    <location>
        <begin position="23"/>
        <end position="34"/>
    </location>
</feature>
<dbReference type="Proteomes" id="UP001054889">
    <property type="component" value="Unassembled WGS sequence"/>
</dbReference>
<name>A0AAV5C4T7_ELECO</name>
<dbReference type="Gene3D" id="1.25.40.20">
    <property type="entry name" value="Ankyrin repeat-containing domain"/>
    <property type="match status" value="1"/>
</dbReference>
<feature type="compositionally biased region" description="Basic and acidic residues" evidence="3">
    <location>
        <begin position="1"/>
        <end position="12"/>
    </location>
</feature>
<evidence type="ECO:0000256" key="2">
    <source>
        <dbReference type="ARBA" id="ARBA00022840"/>
    </source>
</evidence>
<dbReference type="CDD" id="cd17917">
    <property type="entry name" value="DEXHc_RHA-like"/>
    <property type="match status" value="1"/>
</dbReference>
<feature type="region of interest" description="Disordered" evidence="3">
    <location>
        <begin position="513"/>
        <end position="546"/>
    </location>
</feature>
<comment type="caution">
    <text evidence="5">The sequence shown here is derived from an EMBL/GenBank/DDBJ whole genome shotgun (WGS) entry which is preliminary data.</text>
</comment>
<evidence type="ECO:0000256" key="1">
    <source>
        <dbReference type="ARBA" id="ARBA00022741"/>
    </source>
</evidence>
<dbReference type="GO" id="GO:0003723">
    <property type="term" value="F:RNA binding"/>
    <property type="evidence" value="ECO:0007669"/>
    <property type="project" value="TreeGrafter"/>
</dbReference>
<feature type="domain" description="Helicase-associated" evidence="4">
    <location>
        <begin position="364"/>
        <end position="459"/>
    </location>
</feature>
<dbReference type="EMBL" id="BQKI01000004">
    <property type="protein sequence ID" value="GJM93020.1"/>
    <property type="molecule type" value="Genomic_DNA"/>
</dbReference>
<dbReference type="PANTHER" id="PTHR18934:SF213">
    <property type="entry name" value="3'-5' RNA HELICASE YTHDC2"/>
    <property type="match status" value="1"/>
</dbReference>
<dbReference type="InterPro" id="IPR036770">
    <property type="entry name" value="Ankyrin_rpt-contain_sf"/>
</dbReference>